<evidence type="ECO:0000256" key="2">
    <source>
        <dbReference type="ARBA" id="ARBA00022603"/>
    </source>
</evidence>
<evidence type="ECO:0000256" key="5">
    <source>
        <dbReference type="ARBA" id="ARBA00048391"/>
    </source>
</evidence>
<comment type="caution">
    <text evidence="7">The sequence shown here is derived from an EMBL/GenBank/DDBJ whole genome shotgun (WGS) entry which is preliminary data.</text>
</comment>
<keyword evidence="4" id="KW-0949">S-adenosyl-L-methionine</keyword>
<dbReference type="EC" id="2.1.1.297" evidence="1"/>
<dbReference type="NCBIfam" id="TIGR03704">
    <property type="entry name" value="PrmC_rel_meth"/>
    <property type="match status" value="1"/>
</dbReference>
<dbReference type="Pfam" id="PF05175">
    <property type="entry name" value="MTS"/>
    <property type="match status" value="1"/>
</dbReference>
<evidence type="ECO:0000259" key="6">
    <source>
        <dbReference type="Pfam" id="PF05175"/>
    </source>
</evidence>
<dbReference type="PANTHER" id="PTHR18895:SF74">
    <property type="entry name" value="MTRF1L RELEASE FACTOR GLUTAMINE METHYLTRANSFERASE"/>
    <property type="match status" value="1"/>
</dbReference>
<keyword evidence="2" id="KW-0489">Methyltransferase</keyword>
<name>A0ABT9BNZ3_9MICO</name>
<keyword evidence="8" id="KW-1185">Reference proteome</keyword>
<dbReference type="SUPFAM" id="SSF53335">
    <property type="entry name" value="S-adenosyl-L-methionine-dependent methyltransferases"/>
    <property type="match status" value="1"/>
</dbReference>
<evidence type="ECO:0000256" key="4">
    <source>
        <dbReference type="ARBA" id="ARBA00022691"/>
    </source>
</evidence>
<evidence type="ECO:0000256" key="3">
    <source>
        <dbReference type="ARBA" id="ARBA00022679"/>
    </source>
</evidence>
<dbReference type="InterPro" id="IPR022446">
    <property type="entry name" value="MeTrfrase_put"/>
</dbReference>
<dbReference type="InterPro" id="IPR007848">
    <property type="entry name" value="Small_mtfrase_dom"/>
</dbReference>
<dbReference type="EMBL" id="JAUQUB010000001">
    <property type="protein sequence ID" value="MDO7882112.1"/>
    <property type="molecule type" value="Genomic_DNA"/>
</dbReference>
<dbReference type="NCBIfam" id="TIGR00536">
    <property type="entry name" value="hemK_fam"/>
    <property type="match status" value="1"/>
</dbReference>
<comment type="catalytic activity">
    <reaction evidence="5">
        <text>L-glutaminyl-[peptide chain release factor] + S-adenosyl-L-methionine = N(5)-methyl-L-glutaminyl-[peptide chain release factor] + S-adenosyl-L-homocysteine + H(+)</text>
        <dbReference type="Rhea" id="RHEA:42896"/>
        <dbReference type="Rhea" id="RHEA-COMP:10271"/>
        <dbReference type="Rhea" id="RHEA-COMP:10272"/>
        <dbReference type="ChEBI" id="CHEBI:15378"/>
        <dbReference type="ChEBI" id="CHEBI:30011"/>
        <dbReference type="ChEBI" id="CHEBI:57856"/>
        <dbReference type="ChEBI" id="CHEBI:59789"/>
        <dbReference type="ChEBI" id="CHEBI:61891"/>
        <dbReference type="EC" id="2.1.1.297"/>
    </reaction>
</comment>
<dbReference type="CDD" id="cd02440">
    <property type="entry name" value="AdoMet_MTases"/>
    <property type="match status" value="1"/>
</dbReference>
<proteinExistence type="predicted"/>
<evidence type="ECO:0000256" key="1">
    <source>
        <dbReference type="ARBA" id="ARBA00012771"/>
    </source>
</evidence>
<dbReference type="Gene3D" id="3.40.50.150">
    <property type="entry name" value="Vaccinia Virus protein VP39"/>
    <property type="match status" value="1"/>
</dbReference>
<dbReference type="PANTHER" id="PTHR18895">
    <property type="entry name" value="HEMK METHYLTRANSFERASE"/>
    <property type="match status" value="1"/>
</dbReference>
<dbReference type="InterPro" id="IPR029063">
    <property type="entry name" value="SAM-dependent_MTases_sf"/>
</dbReference>
<sequence length="254" mass="26369">MPDLDPIVARLRAAGCVFAEEEAAVLRSSARDEAELIAFVAERETGVPLEHVVGWAEFCGLRVIVESGVFVPRPRTERLVERAREFVRAGDVVVDACCGSGAVGLALATLEPGIRLIATDIDERAVAVARRNLVGVGEVVVGDALDALPTAVLGSVALLAVIAPYVPTGDIPLLPHEARDFEPLLALDGGPDGLGVLARVVGDAPRWLAPGGVIITEVSEQQAPAAARLIRAAGLAAEIDSDEESGSTLVLGRA</sequence>
<gene>
    <name evidence="7" type="ORF">Q5716_07720</name>
</gene>
<protein>
    <recommendedName>
        <fullName evidence="1">peptide chain release factor N(5)-glutamine methyltransferase</fullName>
        <ecNumber evidence="1">2.1.1.297</ecNumber>
    </recommendedName>
</protein>
<dbReference type="Proteomes" id="UP001241072">
    <property type="component" value="Unassembled WGS sequence"/>
</dbReference>
<feature type="domain" description="Methyltransferase small" evidence="6">
    <location>
        <begin position="89"/>
        <end position="144"/>
    </location>
</feature>
<evidence type="ECO:0000313" key="8">
    <source>
        <dbReference type="Proteomes" id="UP001241072"/>
    </source>
</evidence>
<dbReference type="InterPro" id="IPR050320">
    <property type="entry name" value="N5-glutamine_MTase"/>
</dbReference>
<dbReference type="InterPro" id="IPR004556">
    <property type="entry name" value="HemK-like"/>
</dbReference>
<reference evidence="7 8" key="1">
    <citation type="submission" date="2023-07" db="EMBL/GenBank/DDBJ databases">
        <title>Protaetiibacter sp. nov WY-16 isolated from soil.</title>
        <authorList>
            <person name="Liu B."/>
            <person name="Wan Y."/>
        </authorList>
    </citation>
    <scope>NUCLEOTIDE SEQUENCE [LARGE SCALE GENOMIC DNA]</scope>
    <source>
        <strain evidence="7 8">WY-16</strain>
    </source>
</reference>
<keyword evidence="3" id="KW-0808">Transferase</keyword>
<accession>A0ABT9BNZ3</accession>
<evidence type="ECO:0000313" key="7">
    <source>
        <dbReference type="EMBL" id="MDO7882112.1"/>
    </source>
</evidence>
<dbReference type="RefSeq" id="WP_305002496.1">
    <property type="nucleotide sequence ID" value="NZ_JAUQUB010000001.1"/>
</dbReference>
<organism evidence="7 8">
    <name type="scientific">Antiquaquibacter soli</name>
    <dbReference type="NCBI Taxonomy" id="3064523"/>
    <lineage>
        <taxon>Bacteria</taxon>
        <taxon>Bacillati</taxon>
        <taxon>Actinomycetota</taxon>
        <taxon>Actinomycetes</taxon>
        <taxon>Micrococcales</taxon>
        <taxon>Microbacteriaceae</taxon>
        <taxon>Antiquaquibacter</taxon>
    </lineage>
</organism>